<evidence type="ECO:0000256" key="18">
    <source>
        <dbReference type="ARBA" id="ARBA00023180"/>
    </source>
</evidence>
<evidence type="ECO:0000256" key="17">
    <source>
        <dbReference type="ARBA" id="ARBA00023170"/>
    </source>
</evidence>
<organism evidence="24">
    <name type="scientific">Arion vulgaris</name>
    <dbReference type="NCBI Taxonomy" id="1028688"/>
    <lineage>
        <taxon>Eukaryota</taxon>
        <taxon>Metazoa</taxon>
        <taxon>Spiralia</taxon>
        <taxon>Lophotrochozoa</taxon>
        <taxon>Mollusca</taxon>
        <taxon>Gastropoda</taxon>
        <taxon>Heterobranchia</taxon>
        <taxon>Euthyneura</taxon>
        <taxon>Panpulmonata</taxon>
        <taxon>Eupulmonata</taxon>
        <taxon>Stylommatophora</taxon>
        <taxon>Helicina</taxon>
        <taxon>Arionoidea</taxon>
        <taxon>Arionidae</taxon>
        <taxon>Arion</taxon>
    </lineage>
</organism>
<evidence type="ECO:0000256" key="16">
    <source>
        <dbReference type="ARBA" id="ARBA00023136"/>
    </source>
</evidence>
<dbReference type="InterPro" id="IPR000333">
    <property type="entry name" value="TGFB_receptor"/>
</dbReference>
<evidence type="ECO:0000256" key="11">
    <source>
        <dbReference type="ARBA" id="ARBA00022741"/>
    </source>
</evidence>
<feature type="compositionally biased region" description="Polar residues" evidence="21">
    <location>
        <begin position="1376"/>
        <end position="1394"/>
    </location>
</feature>
<comment type="cofactor">
    <cofactor evidence="2">
        <name>Mg(2+)</name>
        <dbReference type="ChEBI" id="CHEBI:18420"/>
    </cofactor>
</comment>
<dbReference type="Gene3D" id="3.30.200.20">
    <property type="entry name" value="Phosphorylase Kinase, domain 1"/>
    <property type="match status" value="1"/>
</dbReference>
<comment type="cofactor">
    <cofactor evidence="1">
        <name>Mn(2+)</name>
        <dbReference type="ChEBI" id="CHEBI:29035"/>
    </cofactor>
</comment>
<feature type="domain" description="Protein kinase" evidence="23">
    <location>
        <begin position="321"/>
        <end position="629"/>
    </location>
</feature>
<dbReference type="Gene3D" id="2.10.60.10">
    <property type="entry name" value="CD59"/>
    <property type="match status" value="1"/>
</dbReference>
<feature type="region of interest" description="Disordered" evidence="21">
    <location>
        <begin position="814"/>
        <end position="887"/>
    </location>
</feature>
<dbReference type="SMART" id="SM00220">
    <property type="entry name" value="S_TKc"/>
    <property type="match status" value="1"/>
</dbReference>
<feature type="compositionally biased region" description="Basic and acidic residues" evidence="21">
    <location>
        <begin position="1417"/>
        <end position="1430"/>
    </location>
</feature>
<feature type="region of interest" description="Disordered" evidence="21">
    <location>
        <begin position="1411"/>
        <end position="1430"/>
    </location>
</feature>
<keyword evidence="6" id="KW-0723">Serine/threonine-protein kinase</keyword>
<evidence type="ECO:0000256" key="22">
    <source>
        <dbReference type="SAM" id="Phobius"/>
    </source>
</evidence>
<dbReference type="InterPro" id="IPR045860">
    <property type="entry name" value="Snake_toxin-like_sf"/>
</dbReference>
<keyword evidence="18" id="KW-0325">Glycoprotein</keyword>
<keyword evidence="17" id="KW-0675">Receptor</keyword>
<evidence type="ECO:0000256" key="6">
    <source>
        <dbReference type="ARBA" id="ARBA00022527"/>
    </source>
</evidence>
<comment type="catalytic activity">
    <reaction evidence="19">
        <text>L-seryl-[receptor-protein] + ATP = O-phospho-L-seryl-[receptor-protein] + ADP + H(+)</text>
        <dbReference type="Rhea" id="RHEA:18673"/>
        <dbReference type="Rhea" id="RHEA-COMP:11022"/>
        <dbReference type="Rhea" id="RHEA-COMP:11023"/>
        <dbReference type="ChEBI" id="CHEBI:15378"/>
        <dbReference type="ChEBI" id="CHEBI:29999"/>
        <dbReference type="ChEBI" id="CHEBI:30616"/>
        <dbReference type="ChEBI" id="CHEBI:83421"/>
        <dbReference type="ChEBI" id="CHEBI:456216"/>
        <dbReference type="EC" id="2.7.11.30"/>
    </reaction>
</comment>
<dbReference type="SUPFAM" id="SSF56112">
    <property type="entry name" value="Protein kinase-like (PK-like)"/>
    <property type="match status" value="1"/>
</dbReference>
<protein>
    <recommendedName>
        <fullName evidence="5">receptor protein serine/threonine kinase</fullName>
        <ecNumber evidence="5">2.7.11.30</ecNumber>
    </recommendedName>
</protein>
<evidence type="ECO:0000256" key="14">
    <source>
        <dbReference type="ARBA" id="ARBA00022842"/>
    </source>
</evidence>
<keyword evidence="8 22" id="KW-0812">Transmembrane</keyword>
<keyword evidence="7" id="KW-0808">Transferase</keyword>
<evidence type="ECO:0000256" key="7">
    <source>
        <dbReference type="ARBA" id="ARBA00022679"/>
    </source>
</evidence>
<feature type="compositionally biased region" description="Polar residues" evidence="21">
    <location>
        <begin position="1560"/>
        <end position="1573"/>
    </location>
</feature>
<feature type="compositionally biased region" description="Low complexity" evidence="21">
    <location>
        <begin position="1360"/>
        <end position="1371"/>
    </location>
</feature>
<feature type="compositionally biased region" description="Polar residues" evidence="21">
    <location>
        <begin position="1296"/>
        <end position="1311"/>
    </location>
</feature>
<sequence>MLCENVFVTGNDTVNSLMMKQEGSGQTFLPDTIMTALTWYQLLVLLLMSSCDQVCANDSYYSHSLLDRNDSNQHQATSLGLTTTAELQGHGYRSNNGGEETGLVATPDQNQNNICAYYDDNPSPNADGIELSKRFFKTDGKKSAKSIGFAGVVFPANNSVLCASYCFTLWVANPRNKSKVHLSKQGCWLISEGKDCKQTNCTSNQPPRQNNTHFCCCTGYMCNLQFQDVYKPAEHTTSITHMAPVAVERHDYSYKKRTIVIALLSVISVSLVIVFLYLAFRLLYPAYRLCLTSKPVSPQSSSVARVETPEPLLSEFNIDDLKIENVIVRGRYSEIRRGCLGDKQVAVKIYQSHHRQYYYNERNAFTHPFMDHENLVKFYGAKEQEAPDTNILQYIIVTKFIHLGSLTSYLKNNTVDWYTLCHMCQGISRGLAHLHTDIQKGDLFKPAVAHRDLNTRNILLKPDLTCLIADLGFSVGMIGSKIIKNGIPENAEQATLADVGTLRYMAPEVFDGAVNLRDCEASLKQIDVYALGLVIWEISSRCVELYQGAPVPEYQLPFQAEAGIHPAFEEMQVLVVKYKTRPRFPEVWKDANPAVRSLKETIEDCWDTDAEARLTSLCVQERIADMAVLWVHGNKHRGVTPTLNATMNLPEGNHNGVIHCGSAVVSNGVSYLPSYVDRKNEANEGAAGELRQRDKGNSPVIPTSLRYREDGNNTADVYNDDDDVCVTAPLISNVGHLANSSSFEAEEGRVKSWLQDQSVSGSTMDTMLPPTPPVEKSSTVFEAAVTGIQPSDLPPIKASNVLVAVNKVLILHPNQGRNPTAERNTHKRSDEELTVSGNVLVGPGGQTTSSETDRNNRRGSLGTRSAPPNRDGGSFDGTETIESSSLVQNDSLGQYNIRPRNTPIPYFQNHVHGENVAGTAVASYLTRPKLANVSGNRSSYLRLQGEEANPQPQLPLQASEKPESTSLKGKLSKLIRPRDFGIKLSQIVFGGKQKKNQNYQINSVDVESVAGRNEAPNKTAGQYYNSGLDASPVNLNMPDISTTAPIGMEVQMVNGSVVTRACNDVNTMNPISYQNINKINNPQGRLSATNVMRLGVLNNPSLEEHSPSLFTKNMGESTTNDYLSELGREHTVPDQHLVAARMAADYGSMHPIIVNQAYGLDVEASTSDFTSGLLLATDNDVAQTAAVISDNHQSTQDGSMTYDLDSKSLNISNNSSGGSTTTQAGVASACSGNFISSTTSNLASVEPVLSSACDPGILNTVIQSPQNKTISPLKKLQPLSHFVGCNPTVTGQKFSQDISHGSYPSQNSCLMPQNHHTDTKGGNSIMHCIQMEANISQSKDTPRHSGRTTKNSAQLHVATSSRKSSSGSVKHSQTKGDSTTEVSTDFPQSVLQKSSQEHPQTHSLVNLEGYQNQPAGLRHDDTDCSRTSTRDQKLAFSKSFTFSDKARPQSLSLKGHNYNQKRGRSVSSSSLSAVSSLCPSNFLKTNPSTITYDNNRSSTTAVPNVTMDTKSPLIQNSTSRKPATNVAVSTMRSSGLTNDNSHEVKHGLGNNGTNHHHLNENQVISNGNSFTNNNDKDIANCPHTASTNRTNDINAEKTCNTMKDQSDSSEKIRKRIKTPVSFKKGRLSLYDDRLMTQSLGFVSLSDVDGPSIASAGTDNYSNADLGSHSGVCNNGHRGGRCPNGSGDSSTQIHRIDYHKMIKSESDLIL</sequence>
<dbReference type="PANTHER" id="PTHR23255">
    <property type="entry name" value="TRANSFORMING GROWTH FACTOR-BETA RECEPTOR TYPE I AND II"/>
    <property type="match status" value="1"/>
</dbReference>
<evidence type="ECO:0000256" key="10">
    <source>
        <dbReference type="ARBA" id="ARBA00022729"/>
    </source>
</evidence>
<gene>
    <name evidence="24" type="primary">ORF163059</name>
</gene>
<evidence type="ECO:0000259" key="23">
    <source>
        <dbReference type="PROSITE" id="PS50011"/>
    </source>
</evidence>
<dbReference type="InterPro" id="IPR001245">
    <property type="entry name" value="Ser-Thr/Tyr_kinase_cat_dom"/>
</dbReference>
<evidence type="ECO:0000256" key="13">
    <source>
        <dbReference type="ARBA" id="ARBA00022840"/>
    </source>
</evidence>
<dbReference type="Gene3D" id="1.10.510.10">
    <property type="entry name" value="Transferase(Phosphotransferase) domain 1"/>
    <property type="match status" value="1"/>
</dbReference>
<dbReference type="InterPro" id="IPR011009">
    <property type="entry name" value="Kinase-like_dom_sf"/>
</dbReference>
<comment type="subcellular location">
    <subcellularLocation>
        <location evidence="3">Membrane</location>
        <topology evidence="3">Single-pass type I membrane protein</topology>
    </subcellularLocation>
</comment>
<dbReference type="PROSITE" id="PS50011">
    <property type="entry name" value="PROTEIN_KINASE_DOM"/>
    <property type="match status" value="1"/>
</dbReference>
<keyword evidence="12" id="KW-0418">Kinase</keyword>
<dbReference type="InterPro" id="IPR000719">
    <property type="entry name" value="Prot_kinase_dom"/>
</dbReference>
<feature type="region of interest" description="Disordered" evidence="21">
    <location>
        <begin position="1337"/>
        <end position="1400"/>
    </location>
</feature>
<feature type="region of interest" description="Disordered" evidence="21">
    <location>
        <begin position="1551"/>
        <end position="1590"/>
    </location>
</feature>
<dbReference type="EMBL" id="HACG01041214">
    <property type="protein sequence ID" value="CEK88079.1"/>
    <property type="molecule type" value="Transcribed_RNA"/>
</dbReference>
<keyword evidence="9" id="KW-0479">Metal-binding</keyword>
<dbReference type="Pfam" id="PF07714">
    <property type="entry name" value="PK_Tyr_Ser-Thr"/>
    <property type="match status" value="1"/>
</dbReference>
<dbReference type="FunFam" id="1.10.510.10:FF:000487">
    <property type="entry name" value="Anti-Muellerian hormone type-2 receptor"/>
    <property type="match status" value="1"/>
</dbReference>
<keyword evidence="13" id="KW-0067">ATP-binding</keyword>
<keyword evidence="11" id="KW-0547">Nucleotide-binding</keyword>
<evidence type="ECO:0000256" key="21">
    <source>
        <dbReference type="SAM" id="MobiDB-lite"/>
    </source>
</evidence>
<dbReference type="SUPFAM" id="SSF57302">
    <property type="entry name" value="Snake toxin-like"/>
    <property type="match status" value="1"/>
</dbReference>
<feature type="transmembrane region" description="Helical" evidence="22">
    <location>
        <begin position="259"/>
        <end position="280"/>
    </location>
</feature>
<feature type="compositionally biased region" description="Polar residues" evidence="21">
    <location>
        <begin position="1348"/>
        <end position="1359"/>
    </location>
</feature>
<keyword evidence="15 22" id="KW-1133">Transmembrane helix</keyword>
<evidence type="ECO:0000256" key="2">
    <source>
        <dbReference type="ARBA" id="ARBA00001946"/>
    </source>
</evidence>
<evidence type="ECO:0000256" key="12">
    <source>
        <dbReference type="ARBA" id="ARBA00022777"/>
    </source>
</evidence>
<keyword evidence="10" id="KW-0732">Signal</keyword>
<accession>A0A0B7B418</accession>
<dbReference type="GO" id="GO:0005024">
    <property type="term" value="F:transforming growth factor beta receptor activity"/>
    <property type="evidence" value="ECO:0007669"/>
    <property type="project" value="TreeGrafter"/>
</dbReference>
<evidence type="ECO:0000256" key="9">
    <source>
        <dbReference type="ARBA" id="ARBA00022723"/>
    </source>
</evidence>
<name>A0A0B7B418_9EUPU</name>
<evidence type="ECO:0000256" key="19">
    <source>
        <dbReference type="ARBA" id="ARBA00047681"/>
    </source>
</evidence>
<proteinExistence type="inferred from homology"/>
<comment type="similarity">
    <text evidence="4">Belongs to the protein kinase superfamily. TKL Ser/Thr protein kinase family. TGFB receptor subfamily.</text>
</comment>
<feature type="region of interest" description="Disordered" evidence="21">
    <location>
        <begin position="1296"/>
        <end position="1323"/>
    </location>
</feature>
<keyword evidence="14" id="KW-0460">Magnesium</keyword>
<dbReference type="GO" id="GO:0043235">
    <property type="term" value="C:receptor complex"/>
    <property type="evidence" value="ECO:0007669"/>
    <property type="project" value="TreeGrafter"/>
</dbReference>
<evidence type="ECO:0000256" key="4">
    <source>
        <dbReference type="ARBA" id="ARBA00009605"/>
    </source>
</evidence>
<evidence type="ECO:0000256" key="3">
    <source>
        <dbReference type="ARBA" id="ARBA00004479"/>
    </source>
</evidence>
<dbReference type="GO" id="GO:0005886">
    <property type="term" value="C:plasma membrane"/>
    <property type="evidence" value="ECO:0007669"/>
    <property type="project" value="TreeGrafter"/>
</dbReference>
<evidence type="ECO:0000256" key="15">
    <source>
        <dbReference type="ARBA" id="ARBA00022989"/>
    </source>
</evidence>
<comment type="catalytic activity">
    <reaction evidence="20">
        <text>L-threonyl-[receptor-protein] + ATP = O-phospho-L-threonyl-[receptor-protein] + ADP + H(+)</text>
        <dbReference type="Rhea" id="RHEA:44880"/>
        <dbReference type="Rhea" id="RHEA-COMP:11024"/>
        <dbReference type="Rhea" id="RHEA-COMP:11025"/>
        <dbReference type="ChEBI" id="CHEBI:15378"/>
        <dbReference type="ChEBI" id="CHEBI:30013"/>
        <dbReference type="ChEBI" id="CHEBI:30616"/>
        <dbReference type="ChEBI" id="CHEBI:61977"/>
        <dbReference type="ChEBI" id="CHEBI:456216"/>
        <dbReference type="EC" id="2.7.11.30"/>
    </reaction>
</comment>
<keyword evidence="16 22" id="KW-0472">Membrane</keyword>
<evidence type="ECO:0000256" key="20">
    <source>
        <dbReference type="ARBA" id="ARBA00048773"/>
    </source>
</evidence>
<dbReference type="GO" id="GO:0030509">
    <property type="term" value="P:BMP signaling pathway"/>
    <property type="evidence" value="ECO:0007669"/>
    <property type="project" value="TreeGrafter"/>
</dbReference>
<evidence type="ECO:0000313" key="24">
    <source>
        <dbReference type="EMBL" id="CEK88079.1"/>
    </source>
</evidence>
<dbReference type="GO" id="GO:0005524">
    <property type="term" value="F:ATP binding"/>
    <property type="evidence" value="ECO:0007669"/>
    <property type="project" value="UniProtKB-KW"/>
</dbReference>
<dbReference type="EC" id="2.7.11.30" evidence="5"/>
<evidence type="ECO:0000256" key="5">
    <source>
        <dbReference type="ARBA" id="ARBA00012401"/>
    </source>
</evidence>
<evidence type="ECO:0000256" key="8">
    <source>
        <dbReference type="ARBA" id="ARBA00022692"/>
    </source>
</evidence>
<reference evidence="24" key="1">
    <citation type="submission" date="2014-12" db="EMBL/GenBank/DDBJ databases">
        <title>Insight into the proteome of Arion vulgaris.</title>
        <authorList>
            <person name="Aradska J."/>
            <person name="Bulat T."/>
            <person name="Smidak R."/>
            <person name="Sarate P."/>
            <person name="Gangsoo J."/>
            <person name="Sialana F."/>
            <person name="Bilban M."/>
            <person name="Lubec G."/>
        </authorList>
    </citation>
    <scope>NUCLEOTIDE SEQUENCE</scope>
    <source>
        <tissue evidence="24">Skin</tissue>
    </source>
</reference>
<evidence type="ECO:0000256" key="1">
    <source>
        <dbReference type="ARBA" id="ARBA00001936"/>
    </source>
</evidence>
<dbReference type="PANTHER" id="PTHR23255:SF100">
    <property type="entry name" value="RECEPTOR PROTEIN SERINE_THREONINE KINASE"/>
    <property type="match status" value="1"/>
</dbReference>